<name>A0A811S038_9POAL</name>
<comment type="caution">
    <text evidence="2">The sequence shown here is derived from an EMBL/GenBank/DDBJ whole genome shotgun (WGS) entry which is preliminary data.</text>
</comment>
<dbReference type="Pfam" id="PF08646">
    <property type="entry name" value="Rep_fac-A_C"/>
    <property type="match status" value="1"/>
</dbReference>
<evidence type="ECO:0000313" key="2">
    <source>
        <dbReference type="EMBL" id="CAD6334889.1"/>
    </source>
</evidence>
<feature type="domain" description="Replication factor A C-terminal" evidence="1">
    <location>
        <begin position="3"/>
        <end position="106"/>
    </location>
</feature>
<proteinExistence type="predicted"/>
<dbReference type="InterPro" id="IPR013955">
    <property type="entry name" value="Rep_factor-A_C"/>
</dbReference>
<sequence>MTFVACDYRYKIFVQLADSTGEIYATTSQEVGEEIFGQTARELYLVKYEKQDHAQYNKIVMGVQNCEYLLEVKLNLEAFSDESETLPMFIIVKVESLNPSAENHRLVRRTSVGMRTGFSDLEARLRQGVQNFSNGNAINAAGVLVPYLLSEETDSN</sequence>
<reference evidence="2" key="1">
    <citation type="submission" date="2020-10" db="EMBL/GenBank/DDBJ databases">
        <authorList>
            <person name="Han B."/>
            <person name="Lu T."/>
            <person name="Zhao Q."/>
            <person name="Huang X."/>
            <person name="Zhao Y."/>
        </authorList>
    </citation>
    <scope>NUCLEOTIDE SEQUENCE</scope>
</reference>
<dbReference type="EMBL" id="CAJGYO010000017">
    <property type="protein sequence ID" value="CAD6334910.1"/>
    <property type="molecule type" value="Genomic_DNA"/>
</dbReference>
<dbReference type="EMBL" id="CAJGYO010000017">
    <property type="protein sequence ID" value="CAD6334889.1"/>
    <property type="molecule type" value="Genomic_DNA"/>
</dbReference>
<dbReference type="InterPro" id="IPR012340">
    <property type="entry name" value="NA-bd_OB-fold"/>
</dbReference>
<gene>
    <name evidence="2" type="ORF">NCGR_LOCUS58987</name>
    <name evidence="3" type="ORF">NCGR_LOCUS59008</name>
</gene>
<protein>
    <recommendedName>
        <fullName evidence="1">Replication factor A C-terminal domain-containing protein</fullName>
    </recommendedName>
</protein>
<dbReference type="OrthoDB" id="682525at2759"/>
<keyword evidence="4" id="KW-1185">Reference proteome</keyword>
<evidence type="ECO:0000259" key="1">
    <source>
        <dbReference type="Pfam" id="PF08646"/>
    </source>
</evidence>
<accession>A0A811S038</accession>
<organism evidence="2 4">
    <name type="scientific">Miscanthus lutarioriparius</name>
    <dbReference type="NCBI Taxonomy" id="422564"/>
    <lineage>
        <taxon>Eukaryota</taxon>
        <taxon>Viridiplantae</taxon>
        <taxon>Streptophyta</taxon>
        <taxon>Embryophyta</taxon>
        <taxon>Tracheophyta</taxon>
        <taxon>Spermatophyta</taxon>
        <taxon>Magnoliopsida</taxon>
        <taxon>Liliopsida</taxon>
        <taxon>Poales</taxon>
        <taxon>Poaceae</taxon>
        <taxon>PACMAD clade</taxon>
        <taxon>Panicoideae</taxon>
        <taxon>Andropogonodae</taxon>
        <taxon>Andropogoneae</taxon>
        <taxon>Saccharinae</taxon>
        <taxon>Miscanthus</taxon>
    </lineage>
</organism>
<dbReference type="SUPFAM" id="SSF50249">
    <property type="entry name" value="Nucleic acid-binding proteins"/>
    <property type="match status" value="1"/>
</dbReference>
<dbReference type="Proteomes" id="UP000604825">
    <property type="component" value="Unassembled WGS sequence"/>
</dbReference>
<dbReference type="Gene3D" id="2.40.50.140">
    <property type="entry name" value="Nucleic acid-binding proteins"/>
    <property type="match status" value="1"/>
</dbReference>
<dbReference type="AlphaFoldDB" id="A0A811S038"/>
<evidence type="ECO:0000313" key="3">
    <source>
        <dbReference type="EMBL" id="CAD6334910.1"/>
    </source>
</evidence>
<evidence type="ECO:0000313" key="4">
    <source>
        <dbReference type="Proteomes" id="UP000604825"/>
    </source>
</evidence>